<dbReference type="RefSeq" id="WP_184655277.1">
    <property type="nucleotide sequence ID" value="NZ_JACHBU010000006.1"/>
</dbReference>
<dbReference type="PANTHER" id="PTHR43569">
    <property type="entry name" value="AMIDOHYDROLASE"/>
    <property type="match status" value="1"/>
</dbReference>
<dbReference type="InterPro" id="IPR032466">
    <property type="entry name" value="Metal_Hydrolase"/>
</dbReference>
<dbReference type="Proteomes" id="UP000585437">
    <property type="component" value="Unassembled WGS sequence"/>
</dbReference>
<reference evidence="3 4" key="1">
    <citation type="submission" date="2020-08" db="EMBL/GenBank/DDBJ databases">
        <title>The Agave Microbiome: Exploring the role of microbial communities in plant adaptations to desert environments.</title>
        <authorList>
            <person name="Partida-Martinez L.P."/>
        </authorList>
    </citation>
    <scope>NUCLEOTIDE SEQUENCE [LARGE SCALE GENOMIC DNA]</scope>
    <source>
        <strain evidence="3 4">AS3.12</strain>
    </source>
</reference>
<comment type="caution">
    <text evidence="3">The sequence shown here is derived from an EMBL/GenBank/DDBJ whole genome shotgun (WGS) entry which is preliminary data.</text>
</comment>
<protein>
    <submittedName>
        <fullName evidence="3">Putative TIM-barrel fold metal-dependent hydrolase</fullName>
    </submittedName>
</protein>
<gene>
    <name evidence="3" type="ORF">F4695_003287</name>
</gene>
<evidence type="ECO:0000259" key="2">
    <source>
        <dbReference type="Pfam" id="PF04909"/>
    </source>
</evidence>
<dbReference type="GO" id="GO:0016787">
    <property type="term" value="F:hydrolase activity"/>
    <property type="evidence" value="ECO:0007669"/>
    <property type="project" value="UniProtKB-KW"/>
</dbReference>
<dbReference type="Pfam" id="PF04909">
    <property type="entry name" value="Amidohydro_2"/>
    <property type="match status" value="1"/>
</dbReference>
<dbReference type="InterPro" id="IPR006680">
    <property type="entry name" value="Amidohydro-rel"/>
</dbReference>
<evidence type="ECO:0000313" key="3">
    <source>
        <dbReference type="EMBL" id="MBB6509903.1"/>
    </source>
</evidence>
<organism evidence="3 4">
    <name type="scientific">Rhizobium soli</name>
    <dbReference type="NCBI Taxonomy" id="424798"/>
    <lineage>
        <taxon>Bacteria</taxon>
        <taxon>Pseudomonadati</taxon>
        <taxon>Pseudomonadota</taxon>
        <taxon>Alphaproteobacteria</taxon>
        <taxon>Hyphomicrobiales</taxon>
        <taxon>Rhizobiaceae</taxon>
        <taxon>Rhizobium/Agrobacterium group</taxon>
        <taxon>Rhizobium</taxon>
    </lineage>
</organism>
<keyword evidence="4" id="KW-1185">Reference proteome</keyword>
<evidence type="ECO:0000256" key="1">
    <source>
        <dbReference type="ARBA" id="ARBA00038310"/>
    </source>
</evidence>
<proteinExistence type="inferred from homology"/>
<accession>A0A7X0JLP0</accession>
<dbReference type="SUPFAM" id="SSF51556">
    <property type="entry name" value="Metallo-dependent hydrolases"/>
    <property type="match status" value="1"/>
</dbReference>
<dbReference type="PANTHER" id="PTHR43569:SF1">
    <property type="entry name" value="BLL3371 PROTEIN"/>
    <property type="match status" value="1"/>
</dbReference>
<dbReference type="AlphaFoldDB" id="A0A7X0JLP0"/>
<evidence type="ECO:0000313" key="4">
    <source>
        <dbReference type="Proteomes" id="UP000585437"/>
    </source>
</evidence>
<feature type="domain" description="Amidohydrolase-related" evidence="2">
    <location>
        <begin position="12"/>
        <end position="303"/>
    </location>
</feature>
<keyword evidence="3" id="KW-0378">Hydrolase</keyword>
<sequence length="325" mass="36282">MDDFPLWDGPIVDAHQHFWDPVANDHPWLKPEAKIPFRYGDYSSIKRRYLPPDYLKDAEGHNVVQTVYVETEWDPTDPIGESRYATKVADEFGLPNAIVAQAWLNRADVGDVLAQQAKFELVRSVRHKPGGAESAAFAADHRTLMTDETWRKGYALLETHGLSFDLQTNWWHLDEAMLLARDFPSTTIILNHTGLPSDRSSEGMKGWHAAMGKFADMPNVCVKISGIGQKARPWSIEDNSAIITETIAMFSAERTMFASNFPVDSLCGSFDTIYSGFKQAAARYSLRDQAKLFAGTARKYYRLPMANEAGLTGTAPEVARTAAFG</sequence>
<dbReference type="EMBL" id="JACHBU010000006">
    <property type="protein sequence ID" value="MBB6509903.1"/>
    <property type="molecule type" value="Genomic_DNA"/>
</dbReference>
<dbReference type="Gene3D" id="3.20.20.140">
    <property type="entry name" value="Metal-dependent hydrolases"/>
    <property type="match status" value="1"/>
</dbReference>
<name>A0A7X0JLP0_9HYPH</name>
<comment type="similarity">
    <text evidence="1">Belongs to the metallo-dependent hydrolases superfamily.</text>
</comment>
<dbReference type="InterPro" id="IPR052350">
    <property type="entry name" value="Metallo-dep_Lactonases"/>
</dbReference>